<evidence type="ECO:0000313" key="1">
    <source>
        <dbReference type="EMBL" id="ACL43754.1"/>
    </source>
</evidence>
<reference evidence="1" key="1">
    <citation type="submission" date="2009-01" db="EMBL/GenBank/DDBJ databases">
        <title>Complete sequence of chromosome Cyanothece sp. PCC 7425.</title>
        <authorList>
            <consortium name="US DOE Joint Genome Institute"/>
            <person name="Lucas S."/>
            <person name="Copeland A."/>
            <person name="Lapidus A."/>
            <person name="Glavina del Rio T."/>
            <person name="Dalin E."/>
            <person name="Tice H."/>
            <person name="Bruce D."/>
            <person name="Goodwin L."/>
            <person name="Pitluck S."/>
            <person name="Sims D."/>
            <person name="Meineke L."/>
            <person name="Brettin T."/>
            <person name="Detter J.C."/>
            <person name="Han C."/>
            <person name="Larimer F."/>
            <person name="Land M."/>
            <person name="Hauser L."/>
            <person name="Kyrpides N."/>
            <person name="Ovchinnikova G."/>
            <person name="Liberton M."/>
            <person name="Stoeckel J."/>
            <person name="Banerjee A."/>
            <person name="Singh A."/>
            <person name="Page L."/>
            <person name="Sato H."/>
            <person name="Zhao L."/>
            <person name="Sherman L."/>
            <person name="Pakrasi H."/>
            <person name="Richardson P."/>
        </authorList>
    </citation>
    <scope>NUCLEOTIDE SEQUENCE</scope>
    <source>
        <strain evidence="1">PCC 7425</strain>
    </source>
</reference>
<accession>B8HNM3</accession>
<dbReference type="HOGENOM" id="CLU_2166789_0_0_3"/>
<gene>
    <name evidence="1" type="ordered locus">Cyan7425_1381</name>
</gene>
<sequence length="110" mass="12535">MRKLVIVIILIVVAGGWVVREFSREMTTAEAYPGPWKESSHQESTTTEIRNALAGQNVRNCSRYKYRKHFDHPSEYLVHCTADGSSWRAYIVLLSAYKVMGPYPPDSSLD</sequence>
<protein>
    <submittedName>
        <fullName evidence="1">Uncharacterized protein</fullName>
    </submittedName>
</protein>
<organism evidence="1">
    <name type="scientific">Cyanothece sp. (strain PCC 7425 / ATCC 29141)</name>
    <dbReference type="NCBI Taxonomy" id="395961"/>
    <lineage>
        <taxon>Bacteria</taxon>
        <taxon>Bacillati</taxon>
        <taxon>Cyanobacteriota</taxon>
        <taxon>Cyanophyceae</taxon>
        <taxon>Gomontiellales</taxon>
        <taxon>Cyanothecaceae</taxon>
        <taxon>Cyanothece</taxon>
    </lineage>
</organism>
<dbReference type="KEGG" id="cyn:Cyan7425_1381"/>
<name>B8HNM3_CYAP4</name>
<dbReference type="EMBL" id="CP001344">
    <property type="protein sequence ID" value="ACL43754.1"/>
    <property type="molecule type" value="Genomic_DNA"/>
</dbReference>
<dbReference type="eggNOG" id="ENOG502ZSGG">
    <property type="taxonomic scope" value="Bacteria"/>
</dbReference>
<dbReference type="AlphaFoldDB" id="B8HNM3"/>
<proteinExistence type="predicted"/>